<dbReference type="Proteomes" id="UP000242188">
    <property type="component" value="Unassembled WGS sequence"/>
</dbReference>
<comment type="similarity">
    <text evidence="2">Belongs to the small GTPase superfamily. Rab family.</text>
</comment>
<dbReference type="GO" id="GO:0003924">
    <property type="term" value="F:GTPase activity"/>
    <property type="evidence" value="ECO:0007669"/>
    <property type="project" value="InterPro"/>
</dbReference>
<evidence type="ECO:0000256" key="4">
    <source>
        <dbReference type="ARBA" id="ARBA00022481"/>
    </source>
</evidence>
<dbReference type="InterPro" id="IPR050209">
    <property type="entry name" value="Rab_GTPases_membrane_traffic"/>
</dbReference>
<dbReference type="GO" id="GO:0030659">
    <property type="term" value="C:cytoplasmic vesicle membrane"/>
    <property type="evidence" value="ECO:0007669"/>
    <property type="project" value="UniProtKB-SubCell"/>
</dbReference>
<organism evidence="13 14">
    <name type="scientific">Mizuhopecten yessoensis</name>
    <name type="common">Japanese scallop</name>
    <name type="synonym">Patinopecten yessoensis</name>
    <dbReference type="NCBI Taxonomy" id="6573"/>
    <lineage>
        <taxon>Eukaryota</taxon>
        <taxon>Metazoa</taxon>
        <taxon>Spiralia</taxon>
        <taxon>Lophotrochozoa</taxon>
        <taxon>Mollusca</taxon>
        <taxon>Bivalvia</taxon>
        <taxon>Autobranchia</taxon>
        <taxon>Pteriomorphia</taxon>
        <taxon>Pectinida</taxon>
        <taxon>Pectinoidea</taxon>
        <taxon>Pectinidae</taxon>
        <taxon>Mizuhopecten</taxon>
    </lineage>
</organism>
<evidence type="ECO:0000256" key="12">
    <source>
        <dbReference type="ARBA" id="ARBA00025701"/>
    </source>
</evidence>
<gene>
    <name evidence="13" type="ORF">KP79_PYT07741</name>
</gene>
<dbReference type="SMART" id="SM00173">
    <property type="entry name" value="RAS"/>
    <property type="match status" value="1"/>
</dbReference>
<evidence type="ECO:0000256" key="10">
    <source>
        <dbReference type="ARBA" id="ARBA00023289"/>
    </source>
</evidence>
<evidence type="ECO:0000256" key="2">
    <source>
        <dbReference type="ARBA" id="ARBA00006270"/>
    </source>
</evidence>
<evidence type="ECO:0000256" key="11">
    <source>
        <dbReference type="ARBA" id="ARBA00023329"/>
    </source>
</evidence>
<keyword evidence="7" id="KW-0342">GTP-binding</keyword>
<dbReference type="PROSITE" id="PS51421">
    <property type="entry name" value="RAS"/>
    <property type="match status" value="1"/>
</dbReference>
<dbReference type="NCBIfam" id="TIGR00231">
    <property type="entry name" value="small_GTP"/>
    <property type="match status" value="1"/>
</dbReference>
<evidence type="ECO:0000256" key="1">
    <source>
        <dbReference type="ARBA" id="ARBA00004342"/>
    </source>
</evidence>
<dbReference type="GO" id="GO:0006914">
    <property type="term" value="P:autophagy"/>
    <property type="evidence" value="ECO:0007669"/>
    <property type="project" value="UniProtKB-KW"/>
</dbReference>
<evidence type="ECO:0000256" key="6">
    <source>
        <dbReference type="ARBA" id="ARBA00023006"/>
    </source>
</evidence>
<evidence type="ECO:0000256" key="7">
    <source>
        <dbReference type="ARBA" id="ARBA00023134"/>
    </source>
</evidence>
<dbReference type="GO" id="GO:0005886">
    <property type="term" value="C:plasma membrane"/>
    <property type="evidence" value="ECO:0007669"/>
    <property type="project" value="UniProtKB-SubCell"/>
</dbReference>
<dbReference type="InterPro" id="IPR001806">
    <property type="entry name" value="Small_GTPase"/>
</dbReference>
<dbReference type="FunFam" id="3.40.50.300:FF:000358">
    <property type="entry name" value="RAB39B, member RAS oncogene family"/>
    <property type="match status" value="1"/>
</dbReference>
<keyword evidence="14" id="KW-1185">Reference proteome</keyword>
<evidence type="ECO:0000256" key="8">
    <source>
        <dbReference type="ARBA" id="ARBA00023136"/>
    </source>
</evidence>
<dbReference type="Gene3D" id="3.40.50.300">
    <property type="entry name" value="P-loop containing nucleotide triphosphate hydrolases"/>
    <property type="match status" value="1"/>
</dbReference>
<keyword evidence="11" id="KW-0968">Cytoplasmic vesicle</keyword>
<keyword evidence="6" id="KW-0072">Autophagy</keyword>
<keyword evidence="5" id="KW-0547">Nucleotide-binding</keyword>
<dbReference type="AlphaFoldDB" id="A0A210QPH9"/>
<evidence type="ECO:0000313" key="13">
    <source>
        <dbReference type="EMBL" id="OWF50635.1"/>
    </source>
</evidence>
<dbReference type="OrthoDB" id="9989112at2759"/>
<comment type="subcellular location">
    <subcellularLocation>
        <location evidence="1">Cell membrane</location>
        <topology evidence="1">Lipid-anchor</topology>
        <orientation evidence="1">Cytoplasmic side</orientation>
    </subcellularLocation>
    <subcellularLocation>
        <location evidence="12">Cytoplasmic vesicle membrane</location>
        <topology evidence="12">Lipid-anchor</topology>
        <orientation evidence="12">Cytoplasmic side</orientation>
    </subcellularLocation>
</comment>
<evidence type="ECO:0000313" key="14">
    <source>
        <dbReference type="Proteomes" id="UP000242188"/>
    </source>
</evidence>
<dbReference type="SMART" id="SM00175">
    <property type="entry name" value="RAB"/>
    <property type="match status" value="1"/>
</dbReference>
<evidence type="ECO:0000256" key="3">
    <source>
        <dbReference type="ARBA" id="ARBA00022475"/>
    </source>
</evidence>
<dbReference type="GO" id="GO:0005525">
    <property type="term" value="F:GTP binding"/>
    <property type="evidence" value="ECO:0007669"/>
    <property type="project" value="UniProtKB-KW"/>
</dbReference>
<keyword evidence="8" id="KW-0472">Membrane</keyword>
<dbReference type="SMART" id="SM00176">
    <property type="entry name" value="RAN"/>
    <property type="match status" value="1"/>
</dbReference>
<reference evidence="13 14" key="1">
    <citation type="journal article" date="2017" name="Nat. Ecol. Evol.">
        <title>Scallop genome provides insights into evolution of bilaterian karyotype and development.</title>
        <authorList>
            <person name="Wang S."/>
            <person name="Zhang J."/>
            <person name="Jiao W."/>
            <person name="Li J."/>
            <person name="Xun X."/>
            <person name="Sun Y."/>
            <person name="Guo X."/>
            <person name="Huan P."/>
            <person name="Dong B."/>
            <person name="Zhang L."/>
            <person name="Hu X."/>
            <person name="Sun X."/>
            <person name="Wang J."/>
            <person name="Zhao C."/>
            <person name="Wang Y."/>
            <person name="Wang D."/>
            <person name="Huang X."/>
            <person name="Wang R."/>
            <person name="Lv J."/>
            <person name="Li Y."/>
            <person name="Zhang Z."/>
            <person name="Liu B."/>
            <person name="Lu W."/>
            <person name="Hui Y."/>
            <person name="Liang J."/>
            <person name="Zhou Z."/>
            <person name="Hou R."/>
            <person name="Li X."/>
            <person name="Liu Y."/>
            <person name="Li H."/>
            <person name="Ning X."/>
            <person name="Lin Y."/>
            <person name="Zhao L."/>
            <person name="Xing Q."/>
            <person name="Dou J."/>
            <person name="Li Y."/>
            <person name="Mao J."/>
            <person name="Guo H."/>
            <person name="Dou H."/>
            <person name="Li T."/>
            <person name="Mu C."/>
            <person name="Jiang W."/>
            <person name="Fu Q."/>
            <person name="Fu X."/>
            <person name="Miao Y."/>
            <person name="Liu J."/>
            <person name="Yu Q."/>
            <person name="Li R."/>
            <person name="Liao H."/>
            <person name="Li X."/>
            <person name="Kong Y."/>
            <person name="Jiang Z."/>
            <person name="Chourrout D."/>
            <person name="Li R."/>
            <person name="Bao Z."/>
        </authorList>
    </citation>
    <scope>NUCLEOTIDE SEQUENCE [LARGE SCALE GENOMIC DNA]</scope>
    <source>
        <strain evidence="13 14">PY_sf001</strain>
    </source>
</reference>
<dbReference type="InterPro" id="IPR005225">
    <property type="entry name" value="Small_GTP-bd"/>
</dbReference>
<keyword evidence="3" id="KW-1003">Cell membrane</keyword>
<comment type="caution">
    <text evidence="13">The sequence shown here is derived from an EMBL/GenBank/DDBJ whole genome shotgun (WGS) entry which is preliminary data.</text>
</comment>
<dbReference type="STRING" id="6573.A0A210QPH9"/>
<keyword evidence="10" id="KW-0636">Prenylation</keyword>
<proteinExistence type="inferred from homology"/>
<dbReference type="SMART" id="SM00174">
    <property type="entry name" value="RHO"/>
    <property type="match status" value="1"/>
</dbReference>
<evidence type="ECO:0000256" key="9">
    <source>
        <dbReference type="ARBA" id="ARBA00023288"/>
    </source>
</evidence>
<dbReference type="InterPro" id="IPR027417">
    <property type="entry name" value="P-loop_NTPase"/>
</dbReference>
<accession>A0A210QPH9</accession>
<keyword evidence="4" id="KW-0488">Methylation</keyword>
<dbReference type="EMBL" id="NEDP02002533">
    <property type="protein sequence ID" value="OWF50635.1"/>
    <property type="molecule type" value="Genomic_DNA"/>
</dbReference>
<dbReference type="PRINTS" id="PR00449">
    <property type="entry name" value="RASTRNSFRMNG"/>
</dbReference>
<dbReference type="SMART" id="SM00177">
    <property type="entry name" value="ARF"/>
    <property type="match status" value="1"/>
</dbReference>
<sequence length="214" mass="24553">MVEPIFDYQFRLILIGDSTVGKSSLLKYFTDGKFSEVCDPTVGVDFYARLLEVEQGVRVKLQLWDTAGQERFRSITRSYYRNSVGVLIVFDLTKRRSYENVDSWLKEARAHIEPYEAVYMVVGQKADLEDQRQVTHREARLYAETNSLRYIETSAFSGHNVEEAFQCLARDIHQKLQDGSIKVEEGWDGVKNGFSRPKESFHVMEGEPEGGGCC</sequence>
<dbReference type="Pfam" id="PF00071">
    <property type="entry name" value="Ras"/>
    <property type="match status" value="1"/>
</dbReference>
<protein>
    <submittedName>
        <fullName evidence="13">Ras-related protein Rab-39B</fullName>
    </submittedName>
</protein>
<evidence type="ECO:0000256" key="5">
    <source>
        <dbReference type="ARBA" id="ARBA00022741"/>
    </source>
</evidence>
<name>A0A210QPH9_MIZYE</name>
<keyword evidence="9" id="KW-0449">Lipoprotein</keyword>
<dbReference type="PANTHER" id="PTHR47979">
    <property type="entry name" value="DRAB11-RELATED"/>
    <property type="match status" value="1"/>
</dbReference>
<dbReference type="SUPFAM" id="SSF52540">
    <property type="entry name" value="P-loop containing nucleoside triphosphate hydrolases"/>
    <property type="match status" value="1"/>
</dbReference>
<dbReference type="PROSITE" id="PS51419">
    <property type="entry name" value="RAB"/>
    <property type="match status" value="1"/>
</dbReference>
<dbReference type="PROSITE" id="PS51420">
    <property type="entry name" value="RHO"/>
    <property type="match status" value="1"/>
</dbReference>